<dbReference type="InterPro" id="IPR003661">
    <property type="entry name" value="HisK_dim/P_dom"/>
</dbReference>
<evidence type="ECO:0000256" key="6">
    <source>
        <dbReference type="SAM" id="MobiDB-lite"/>
    </source>
</evidence>
<evidence type="ECO:0000259" key="8">
    <source>
        <dbReference type="PROSITE" id="PS50109"/>
    </source>
</evidence>
<dbReference type="EC" id="2.7.13.3" evidence="2"/>
<dbReference type="EMBL" id="CP102480">
    <property type="protein sequence ID" value="UUX49244.1"/>
    <property type="molecule type" value="Genomic_DNA"/>
</dbReference>
<keyword evidence="10" id="KW-1185">Reference proteome</keyword>
<dbReference type="CDD" id="cd00082">
    <property type="entry name" value="HisKA"/>
    <property type="match status" value="1"/>
</dbReference>
<keyword evidence="5" id="KW-0418">Kinase</keyword>
<feature type="transmembrane region" description="Helical" evidence="7">
    <location>
        <begin position="433"/>
        <end position="451"/>
    </location>
</feature>
<dbReference type="RefSeq" id="WP_257767793.1">
    <property type="nucleotide sequence ID" value="NZ_CP102480.1"/>
</dbReference>
<protein>
    <recommendedName>
        <fullName evidence="2">histidine kinase</fullName>
        <ecNumber evidence="2">2.7.13.3</ecNumber>
    </recommendedName>
</protein>
<evidence type="ECO:0000256" key="2">
    <source>
        <dbReference type="ARBA" id="ARBA00012438"/>
    </source>
</evidence>
<dbReference type="InterPro" id="IPR013656">
    <property type="entry name" value="PAS_4"/>
</dbReference>
<dbReference type="SUPFAM" id="SSF47384">
    <property type="entry name" value="Homodimeric domain of signal transducing histidine kinase"/>
    <property type="match status" value="1"/>
</dbReference>
<keyword evidence="7" id="KW-0812">Transmembrane</keyword>
<keyword evidence="7" id="KW-0472">Membrane</keyword>
<dbReference type="Gene3D" id="1.10.287.130">
    <property type="match status" value="1"/>
</dbReference>
<feature type="compositionally biased region" description="Polar residues" evidence="6">
    <location>
        <begin position="1"/>
        <end position="10"/>
    </location>
</feature>
<sequence>MEGKATNRSAQAPPAGNAVPWLDGPEHAKPARFLRQSRIAAFALLVVLFALRGLDAAPIEILRLWAFDQQIRMRPPATEPSPVVAVDVTDESLGAIGQWPWPRRHFVDLVARLKEAGATMVVFDILFAEPDRMSPDHLAANLPGLTEDFRNRLSELGSSDNALAQAIQDIPTVTAIAATPGDNAGGRSGSRAGRIAVRGPPDLSKIPDIRGVIGNIPEISEASLGEGMVNLLPEPDGIARRVPAVLHAADRLEPGLALESARVALGQTGMLLEVRPSLGLSGVSLGPLFVPTDGAGRIWIDIERPDRLQTIPAHDILLDMANSDRIDGRIVMIGSSAAGVGELIRTAQGDNLTALQLQALALDSIITGRTPVRDSAFAIAEALAALLLGGLLIWQLPSATLVWKSACAIGLMAAFAIVALIGQRSAGLLLDPTFPGLVILSITGTLALSDIRTEIFLRRRNESALKRHDAYIREVVDASFDAIVTVGDDGRIRTANRAAGYHFRIPVEQLVGREIAPHLSGDWADDLATAPEDVLRHTAERGRIIDIAIESGDGLPPRPTEITLASSAAGSDRIFVLVLRDVSARKSAEASAARAAQRLTDAIDAISDGFALFSAERKLVLCNRHFRKMLGSGGEHAQANAPYSVLLEKLSLIRDRDNGQNESLWKAERLEAFGTDSAPYELATMDGHWYRVEERHTGDGGMVSIYADITELKQREIELGAAKEQAESASIAKSEFLANMSHELRTPLNAIIGFSEMLRNQPFGPLGNERYEGYAHDISESGSRLLEMIEQILEFARLEKLSSEFEEAPASIAAAIENALSDLKPALRGRRITVETHLAAALPPILANPQMLYQIVQNLVSNAIKFSAEASTISIGAYLDEENRISLTVRDQGIGIPEELIAHITQPFWQRPGAMTSSHEGVGLGLAIVKSHVEAHGAELHIESVPGAGTKVSVTFPASRTIGAGEVGILEA</sequence>
<evidence type="ECO:0000313" key="10">
    <source>
        <dbReference type="Proteomes" id="UP001060336"/>
    </source>
</evidence>
<feature type="transmembrane region" description="Helical" evidence="7">
    <location>
        <begin position="401"/>
        <end position="421"/>
    </location>
</feature>
<organism evidence="9 10">
    <name type="scientific">Nisaea acidiphila</name>
    <dbReference type="NCBI Taxonomy" id="1862145"/>
    <lineage>
        <taxon>Bacteria</taxon>
        <taxon>Pseudomonadati</taxon>
        <taxon>Pseudomonadota</taxon>
        <taxon>Alphaproteobacteria</taxon>
        <taxon>Rhodospirillales</taxon>
        <taxon>Thalassobaculaceae</taxon>
        <taxon>Nisaea</taxon>
    </lineage>
</organism>
<gene>
    <name evidence="9" type="ORF">NUH88_17805</name>
</gene>
<evidence type="ECO:0000313" key="9">
    <source>
        <dbReference type="EMBL" id="UUX49244.1"/>
    </source>
</evidence>
<keyword evidence="7" id="KW-1133">Transmembrane helix</keyword>
<dbReference type="Pfam" id="PF02518">
    <property type="entry name" value="HATPase_c"/>
    <property type="match status" value="1"/>
</dbReference>
<dbReference type="Pfam" id="PF05226">
    <property type="entry name" value="CHASE2"/>
    <property type="match status" value="1"/>
</dbReference>
<keyword evidence="3" id="KW-0597">Phosphoprotein</keyword>
<dbReference type="GO" id="GO:0000155">
    <property type="term" value="F:phosphorelay sensor kinase activity"/>
    <property type="evidence" value="ECO:0007669"/>
    <property type="project" value="InterPro"/>
</dbReference>
<comment type="catalytic activity">
    <reaction evidence="1">
        <text>ATP + protein L-histidine = ADP + protein N-phospho-L-histidine.</text>
        <dbReference type="EC" id="2.7.13.3"/>
    </reaction>
</comment>
<dbReference type="AlphaFoldDB" id="A0A9J7ASD2"/>
<dbReference type="SUPFAM" id="SSF55785">
    <property type="entry name" value="PYP-like sensor domain (PAS domain)"/>
    <property type="match status" value="2"/>
</dbReference>
<dbReference type="PROSITE" id="PS50109">
    <property type="entry name" value="HIS_KIN"/>
    <property type="match status" value="1"/>
</dbReference>
<evidence type="ECO:0000256" key="3">
    <source>
        <dbReference type="ARBA" id="ARBA00022553"/>
    </source>
</evidence>
<dbReference type="Proteomes" id="UP001060336">
    <property type="component" value="Chromosome"/>
</dbReference>
<evidence type="ECO:0000256" key="5">
    <source>
        <dbReference type="ARBA" id="ARBA00022777"/>
    </source>
</evidence>
<dbReference type="Gene3D" id="3.30.565.10">
    <property type="entry name" value="Histidine kinase-like ATPase, C-terminal domain"/>
    <property type="match status" value="1"/>
</dbReference>
<dbReference type="KEGG" id="naci:NUH88_17805"/>
<dbReference type="InterPro" id="IPR000014">
    <property type="entry name" value="PAS"/>
</dbReference>
<dbReference type="SUPFAM" id="SSF55874">
    <property type="entry name" value="ATPase domain of HSP90 chaperone/DNA topoisomerase II/histidine kinase"/>
    <property type="match status" value="1"/>
</dbReference>
<dbReference type="Pfam" id="PF08448">
    <property type="entry name" value="PAS_4"/>
    <property type="match status" value="1"/>
</dbReference>
<dbReference type="SMART" id="SM00388">
    <property type="entry name" value="HisKA"/>
    <property type="match status" value="1"/>
</dbReference>
<dbReference type="PRINTS" id="PR00344">
    <property type="entry name" value="BCTRLSENSOR"/>
</dbReference>
<reference evidence="9" key="1">
    <citation type="submission" date="2022-08" db="EMBL/GenBank/DDBJ databases">
        <title>Nisaea acidiphila sp. nov., isolated from a marine algal debris and emended description of the genus Nisaea Urios et al. 2008.</title>
        <authorList>
            <person name="Kwon K."/>
        </authorList>
    </citation>
    <scope>NUCLEOTIDE SEQUENCE</scope>
    <source>
        <strain evidence="9">MEBiC11861</strain>
    </source>
</reference>
<dbReference type="Gene3D" id="3.30.450.20">
    <property type="entry name" value="PAS domain"/>
    <property type="match status" value="2"/>
</dbReference>
<dbReference type="InterPro" id="IPR003594">
    <property type="entry name" value="HATPase_dom"/>
</dbReference>
<proteinExistence type="predicted"/>
<dbReference type="SMART" id="SM00387">
    <property type="entry name" value="HATPase_c"/>
    <property type="match status" value="1"/>
</dbReference>
<dbReference type="InterPro" id="IPR036890">
    <property type="entry name" value="HATPase_C_sf"/>
</dbReference>
<dbReference type="SMART" id="SM00091">
    <property type="entry name" value="PAS"/>
    <property type="match status" value="2"/>
</dbReference>
<dbReference type="InterPro" id="IPR005467">
    <property type="entry name" value="His_kinase_dom"/>
</dbReference>
<evidence type="ECO:0000256" key="7">
    <source>
        <dbReference type="SAM" id="Phobius"/>
    </source>
</evidence>
<dbReference type="GO" id="GO:0005886">
    <property type="term" value="C:plasma membrane"/>
    <property type="evidence" value="ECO:0007669"/>
    <property type="project" value="TreeGrafter"/>
</dbReference>
<keyword evidence="4" id="KW-0808">Transferase</keyword>
<dbReference type="InterPro" id="IPR004358">
    <property type="entry name" value="Sig_transdc_His_kin-like_C"/>
</dbReference>
<accession>A0A9J7ASD2</accession>
<dbReference type="InterPro" id="IPR035965">
    <property type="entry name" value="PAS-like_dom_sf"/>
</dbReference>
<name>A0A9J7ASD2_9PROT</name>
<dbReference type="InterPro" id="IPR036097">
    <property type="entry name" value="HisK_dim/P_sf"/>
</dbReference>
<dbReference type="PANTHER" id="PTHR43047:SF72">
    <property type="entry name" value="OSMOSENSING HISTIDINE PROTEIN KINASE SLN1"/>
    <property type="match status" value="1"/>
</dbReference>
<dbReference type="Pfam" id="PF12860">
    <property type="entry name" value="PAS_7"/>
    <property type="match status" value="1"/>
</dbReference>
<evidence type="ECO:0000256" key="4">
    <source>
        <dbReference type="ARBA" id="ARBA00022679"/>
    </source>
</evidence>
<evidence type="ECO:0000256" key="1">
    <source>
        <dbReference type="ARBA" id="ARBA00000085"/>
    </source>
</evidence>
<dbReference type="Pfam" id="PF00512">
    <property type="entry name" value="HisKA"/>
    <property type="match status" value="1"/>
</dbReference>
<feature type="region of interest" description="Disordered" evidence="6">
    <location>
        <begin position="178"/>
        <end position="197"/>
    </location>
</feature>
<dbReference type="SMART" id="SM01080">
    <property type="entry name" value="CHASE2"/>
    <property type="match status" value="1"/>
</dbReference>
<feature type="transmembrane region" description="Helical" evidence="7">
    <location>
        <begin position="376"/>
        <end position="394"/>
    </location>
</feature>
<dbReference type="CDD" id="cd00130">
    <property type="entry name" value="PAS"/>
    <property type="match status" value="1"/>
</dbReference>
<feature type="domain" description="Histidine kinase" evidence="8">
    <location>
        <begin position="739"/>
        <end position="960"/>
    </location>
</feature>
<dbReference type="GO" id="GO:0009927">
    <property type="term" value="F:histidine phosphotransfer kinase activity"/>
    <property type="evidence" value="ECO:0007669"/>
    <property type="project" value="TreeGrafter"/>
</dbReference>
<dbReference type="PANTHER" id="PTHR43047">
    <property type="entry name" value="TWO-COMPONENT HISTIDINE PROTEIN KINASE"/>
    <property type="match status" value="1"/>
</dbReference>
<feature type="region of interest" description="Disordered" evidence="6">
    <location>
        <begin position="1"/>
        <end position="22"/>
    </location>
</feature>
<dbReference type="InterPro" id="IPR007890">
    <property type="entry name" value="CHASE2"/>
</dbReference>